<name>A0A1G1Y4W9_9BACT</name>
<proteinExistence type="predicted"/>
<feature type="transmembrane region" description="Helical" evidence="1">
    <location>
        <begin position="108"/>
        <end position="135"/>
    </location>
</feature>
<keyword evidence="1" id="KW-0472">Membrane</keyword>
<dbReference type="EMBL" id="MHIG01000014">
    <property type="protein sequence ID" value="OGY47301.1"/>
    <property type="molecule type" value="Genomic_DNA"/>
</dbReference>
<evidence type="ECO:0000313" key="2">
    <source>
        <dbReference type="EMBL" id="OGY47301.1"/>
    </source>
</evidence>
<dbReference type="Pfam" id="PF18895">
    <property type="entry name" value="T4SS_pilin"/>
    <property type="match status" value="1"/>
</dbReference>
<feature type="transmembrane region" description="Helical" evidence="1">
    <location>
        <begin position="73"/>
        <end position="96"/>
    </location>
</feature>
<accession>A0A1G1Y4W9</accession>
<dbReference type="Proteomes" id="UP000178385">
    <property type="component" value="Unassembled WGS sequence"/>
</dbReference>
<reference evidence="2 3" key="1">
    <citation type="journal article" date="2016" name="Nat. Commun.">
        <title>Thousands of microbial genomes shed light on interconnected biogeochemical processes in an aquifer system.</title>
        <authorList>
            <person name="Anantharaman K."/>
            <person name="Brown C.T."/>
            <person name="Hug L.A."/>
            <person name="Sharon I."/>
            <person name="Castelle C.J."/>
            <person name="Probst A.J."/>
            <person name="Thomas B.C."/>
            <person name="Singh A."/>
            <person name="Wilkins M.J."/>
            <person name="Karaoz U."/>
            <person name="Brodie E.L."/>
            <person name="Williams K.H."/>
            <person name="Hubbard S.S."/>
            <person name="Banfield J.F."/>
        </authorList>
    </citation>
    <scope>NUCLEOTIDE SEQUENCE [LARGE SCALE GENOMIC DNA]</scope>
</reference>
<comment type="caution">
    <text evidence="2">The sequence shown here is derived from an EMBL/GenBank/DDBJ whole genome shotgun (WGS) entry which is preliminary data.</text>
</comment>
<dbReference type="InterPro" id="IPR043993">
    <property type="entry name" value="T4SS_pilin"/>
</dbReference>
<keyword evidence="1" id="KW-0812">Transmembrane</keyword>
<organism evidence="2 3">
    <name type="scientific">Candidatus Buchananbacteria bacterium RIFCSPHIGHO2_01_FULL_47_11b</name>
    <dbReference type="NCBI Taxonomy" id="1797537"/>
    <lineage>
        <taxon>Bacteria</taxon>
        <taxon>Candidatus Buchananiibacteriota</taxon>
    </lineage>
</organism>
<keyword evidence="1" id="KW-1133">Transmembrane helix</keyword>
<gene>
    <name evidence="2" type="ORF">A2840_01635</name>
</gene>
<protein>
    <submittedName>
        <fullName evidence="2">Uncharacterized protein</fullName>
    </submittedName>
</protein>
<evidence type="ECO:0000256" key="1">
    <source>
        <dbReference type="SAM" id="Phobius"/>
    </source>
</evidence>
<dbReference type="AlphaFoldDB" id="A0A1G1Y4W9"/>
<sequence length="138" mass="14388">MKYLSFTIFLSLIVGFLLVPTLLFAQPATQPVITSGEGSINPGSQSTAAVGPKIENPLGVDDPRVIVGNVIRALLGIAGSLALLVFIFGGFTWVISGGNEEKVRKGKAMIMWASLGLAVIFFSYALVTFVIGALAGSS</sequence>
<evidence type="ECO:0000313" key="3">
    <source>
        <dbReference type="Proteomes" id="UP000178385"/>
    </source>
</evidence>